<sequence>MVFHLDVLHPTKKKKIEHGVRPPVSVRSTKEFVFLFLFLSFFLNQIFVCLFVGIGAFGSTAKVYFLFFSLKDKKIILICDFFCLCIFYFLFLFESIGILGKREKVKKEKRKKGKKVGKIGGDNFIKKMILLKKRKKKIKRGKKRKKDEKKKR</sequence>
<organism evidence="2 3">
    <name type="scientific">Reticulomyxa filosa</name>
    <dbReference type="NCBI Taxonomy" id="46433"/>
    <lineage>
        <taxon>Eukaryota</taxon>
        <taxon>Sar</taxon>
        <taxon>Rhizaria</taxon>
        <taxon>Retaria</taxon>
        <taxon>Foraminifera</taxon>
        <taxon>Monothalamids</taxon>
        <taxon>Reticulomyxidae</taxon>
        <taxon>Reticulomyxa</taxon>
    </lineage>
</organism>
<evidence type="ECO:0000313" key="3">
    <source>
        <dbReference type="Proteomes" id="UP000023152"/>
    </source>
</evidence>
<feature type="transmembrane region" description="Helical" evidence="1">
    <location>
        <begin position="32"/>
        <end position="55"/>
    </location>
</feature>
<dbReference type="EMBL" id="ASPP01037930">
    <property type="protein sequence ID" value="ETO01569.1"/>
    <property type="molecule type" value="Genomic_DNA"/>
</dbReference>
<keyword evidence="1" id="KW-0472">Membrane</keyword>
<reference evidence="2 3" key="1">
    <citation type="journal article" date="2013" name="Curr. Biol.">
        <title>The Genome of the Foraminiferan Reticulomyxa filosa.</title>
        <authorList>
            <person name="Glockner G."/>
            <person name="Hulsmann N."/>
            <person name="Schleicher M."/>
            <person name="Noegel A.A."/>
            <person name="Eichinger L."/>
            <person name="Gallinger C."/>
            <person name="Pawlowski J."/>
            <person name="Sierra R."/>
            <person name="Euteneuer U."/>
            <person name="Pillet L."/>
            <person name="Moustafa A."/>
            <person name="Platzer M."/>
            <person name="Groth M."/>
            <person name="Szafranski K."/>
            <person name="Schliwa M."/>
        </authorList>
    </citation>
    <scope>NUCLEOTIDE SEQUENCE [LARGE SCALE GENOMIC DNA]</scope>
</reference>
<evidence type="ECO:0000313" key="2">
    <source>
        <dbReference type="EMBL" id="ETO01569.1"/>
    </source>
</evidence>
<proteinExistence type="predicted"/>
<comment type="caution">
    <text evidence="2">The sequence shown here is derived from an EMBL/GenBank/DDBJ whole genome shotgun (WGS) entry which is preliminary data.</text>
</comment>
<evidence type="ECO:0000256" key="1">
    <source>
        <dbReference type="SAM" id="Phobius"/>
    </source>
</evidence>
<dbReference type="AlphaFoldDB" id="X6LIX3"/>
<keyword evidence="1" id="KW-0812">Transmembrane</keyword>
<keyword evidence="3" id="KW-1185">Reference proteome</keyword>
<protein>
    <submittedName>
        <fullName evidence="2">Uncharacterized protein</fullName>
    </submittedName>
</protein>
<accession>X6LIX3</accession>
<dbReference type="Proteomes" id="UP000023152">
    <property type="component" value="Unassembled WGS sequence"/>
</dbReference>
<name>X6LIX3_RETFI</name>
<gene>
    <name evidence="2" type="ORF">RFI_35871</name>
</gene>
<feature type="transmembrane region" description="Helical" evidence="1">
    <location>
        <begin position="75"/>
        <end position="100"/>
    </location>
</feature>
<keyword evidence="1" id="KW-1133">Transmembrane helix</keyword>